<protein>
    <submittedName>
        <fullName evidence="2">Uncharacterized protein</fullName>
    </submittedName>
</protein>
<name>F0VJW5_NEOCL</name>
<feature type="compositionally biased region" description="Pro residues" evidence="1">
    <location>
        <begin position="304"/>
        <end position="319"/>
    </location>
</feature>
<feature type="region of interest" description="Disordered" evidence="1">
    <location>
        <begin position="99"/>
        <end position="202"/>
    </location>
</feature>
<feature type="compositionally biased region" description="Basic and acidic residues" evidence="1">
    <location>
        <begin position="371"/>
        <end position="383"/>
    </location>
</feature>
<dbReference type="RefSeq" id="XP_003884058.1">
    <property type="nucleotide sequence ID" value="XM_003884009.1"/>
</dbReference>
<dbReference type="EMBL" id="LN714483">
    <property type="protein sequence ID" value="CEL68031.1"/>
    <property type="molecule type" value="Genomic_DNA"/>
</dbReference>
<feature type="compositionally biased region" description="Pro residues" evidence="1">
    <location>
        <begin position="326"/>
        <end position="351"/>
    </location>
</feature>
<dbReference type="VEuPathDB" id="ToxoDB:NCLIV_038080"/>
<dbReference type="Proteomes" id="UP000007494">
    <property type="component" value="Chromosome VIII"/>
</dbReference>
<feature type="region of interest" description="Disordered" evidence="1">
    <location>
        <begin position="211"/>
        <end position="230"/>
    </location>
</feature>
<feature type="compositionally biased region" description="Pro residues" evidence="1">
    <location>
        <begin position="457"/>
        <end position="472"/>
    </location>
</feature>
<proteinExistence type="predicted"/>
<feature type="compositionally biased region" description="Pro residues" evidence="1">
    <location>
        <begin position="479"/>
        <end position="504"/>
    </location>
</feature>
<dbReference type="eggNOG" id="ENOG502R0MJ">
    <property type="taxonomic scope" value="Eukaryota"/>
</dbReference>
<reference evidence="2" key="1">
    <citation type="submission" date="2011-02" db="EMBL/GenBank/DDBJ databases">
        <authorList>
            <person name="Aslett M."/>
        </authorList>
    </citation>
    <scope>NUCLEOTIDE SEQUENCE</scope>
    <source>
        <strain evidence="2">Liverpool</strain>
    </source>
</reference>
<dbReference type="GeneID" id="13441936"/>
<reference evidence="3" key="4">
    <citation type="journal article" date="2015" name="PLoS ONE">
        <title>Comprehensive Evaluation of Toxoplasma gondii VEG and Neospora caninum LIV Genomes with Tachyzoite Stage Transcriptome and Proteome Defines Novel Transcript Features.</title>
        <authorList>
            <person name="Ramaprasad A."/>
            <person name="Mourier T."/>
            <person name="Naeem R."/>
            <person name="Malas T.B."/>
            <person name="Moussa E."/>
            <person name="Panigrahi A."/>
            <person name="Vermont S.J."/>
            <person name="Otto T.D."/>
            <person name="Wastling J."/>
            <person name="Pain A."/>
        </authorList>
    </citation>
    <scope>NUCLEOTIDE SEQUENCE</scope>
    <source>
        <strain evidence="3">Liverpool</strain>
    </source>
</reference>
<evidence type="ECO:0000313" key="3">
    <source>
        <dbReference type="EMBL" id="CEL68031.1"/>
    </source>
</evidence>
<feature type="region of interest" description="Disordered" evidence="1">
    <location>
        <begin position="449"/>
        <end position="541"/>
    </location>
</feature>
<feature type="compositionally biased region" description="Basic and acidic residues" evidence="1">
    <location>
        <begin position="532"/>
        <end position="541"/>
    </location>
</feature>
<dbReference type="EMBL" id="FR823390">
    <property type="protein sequence ID" value="CBZ54027.1"/>
    <property type="molecule type" value="Genomic_DNA"/>
</dbReference>
<organism evidence="2 4">
    <name type="scientific">Neospora caninum (strain Liverpool)</name>
    <dbReference type="NCBI Taxonomy" id="572307"/>
    <lineage>
        <taxon>Eukaryota</taxon>
        <taxon>Sar</taxon>
        <taxon>Alveolata</taxon>
        <taxon>Apicomplexa</taxon>
        <taxon>Conoidasida</taxon>
        <taxon>Coccidia</taxon>
        <taxon>Eucoccidiorida</taxon>
        <taxon>Eimeriorina</taxon>
        <taxon>Sarcocystidae</taxon>
        <taxon>Neospora</taxon>
    </lineage>
</organism>
<feature type="compositionally biased region" description="Basic residues" evidence="1">
    <location>
        <begin position="99"/>
        <end position="112"/>
    </location>
</feature>
<feature type="compositionally biased region" description="Basic and acidic residues" evidence="1">
    <location>
        <begin position="218"/>
        <end position="230"/>
    </location>
</feature>
<evidence type="ECO:0000313" key="2">
    <source>
        <dbReference type="EMBL" id="CBZ54027.1"/>
    </source>
</evidence>
<reference evidence="4" key="3">
    <citation type="journal article" date="2012" name="PLoS Pathog.">
        <title>Comparative genomics of the apicomplexan parasites Toxoplasma gondii and Neospora caninum: Coccidia differing in host range and transmission strategy.</title>
        <authorList>
            <person name="Reid A.J."/>
            <person name="Vermont S.J."/>
            <person name="Cotton J.A."/>
            <person name="Harris D."/>
            <person name="Hill-Cawthorne G.A."/>
            <person name="Konen-Waisman S."/>
            <person name="Latham S.M."/>
            <person name="Mourier T."/>
            <person name="Norton R."/>
            <person name="Quail M.A."/>
            <person name="Sanders M."/>
            <person name="Shanmugam D."/>
            <person name="Sohal A."/>
            <person name="Wasmuth J.D."/>
            <person name="Brunk B."/>
            <person name="Grigg M.E."/>
            <person name="Howard J.C."/>
            <person name="Parkinson J."/>
            <person name="Roos D.S."/>
            <person name="Trees A.J."/>
            <person name="Berriman M."/>
            <person name="Pain A."/>
            <person name="Wastling J.M."/>
        </authorList>
    </citation>
    <scope>NUCLEOTIDE SEQUENCE [LARGE SCALE GENOMIC DNA]</scope>
    <source>
        <strain evidence="4">Liverpool</strain>
    </source>
</reference>
<dbReference type="PRINTS" id="PR01217">
    <property type="entry name" value="PRICHEXTENSN"/>
</dbReference>
<evidence type="ECO:0000313" key="4">
    <source>
        <dbReference type="Proteomes" id="UP000007494"/>
    </source>
</evidence>
<keyword evidence="4" id="KW-1185">Reference proteome</keyword>
<reference evidence="2" key="2">
    <citation type="submission" date="2011-03" db="EMBL/GenBank/DDBJ databases">
        <title>Comparative genomics and transcriptomics of Neospora caninum and Toxoplasma gondii.</title>
        <authorList>
            <person name="Reid A.J."/>
            <person name="Sohal A."/>
            <person name="Harris D."/>
            <person name="Quail M."/>
            <person name="Sanders M."/>
            <person name="Berriman M."/>
            <person name="Wastling J.M."/>
            <person name="Pain A."/>
        </authorList>
    </citation>
    <scope>NUCLEOTIDE SEQUENCE</scope>
    <source>
        <strain evidence="2">Liverpool</strain>
    </source>
</reference>
<feature type="compositionally biased region" description="Polar residues" evidence="1">
    <location>
        <begin position="505"/>
        <end position="526"/>
    </location>
</feature>
<feature type="compositionally biased region" description="Low complexity" evidence="1">
    <location>
        <begin position="128"/>
        <end position="139"/>
    </location>
</feature>
<feature type="region of interest" description="Disordered" evidence="1">
    <location>
        <begin position="296"/>
        <end position="355"/>
    </location>
</feature>
<sequence>MGSETWHYLVLFTVVILRFGETTVWGLRYQGADDWNSLAADAPHVASEPAESGNAASWALQSFFQASTGKAANGSPRRGLRHRVAAGFRRLGDRARRALGRIRGHRGRHPRSDRHAASESNLLGTGGTFTATGVAASTTSLPDLPGQARDTSSEQPTKSETTSKDGETPGQPTQPKQTGKEGDVSPQSVPRAPLPVPTRSPSQVITALKETSGQLEDVGGKHKEGTDDDTQKHNAWLKTVAVRWLSEHCDNLDQARSHLESADMDEHTRKQVSAALHRGLHARDLVHTKLGVEYPLDGCGGPSPQSPPETPPATKPTPAHPGQSPKTPPATKPTPVPSPGSVPRAPLPVPTRSPSQVITALKETSGQLEDVGGKHKEGTDDDTQKHNAWLKTVAVRWLSEHCDNLDQARSHLESADMDEHTRKQVSAALHRGLHARDLVHTKLGVEYPLDGCGGPSPQSPPETPPATKPTPAHPGQSPKTPPATKPTPVPSPESVPRAPLPQPSRTPSEVVNRMNQSSMTLQSFASQAYRGTDPEKLKNNESLKHKATAYRNDHCDDIDEAKALLARNDMRQRESFRVAAALDRARQARDAVKEKLGVEFPSDRCQ</sequence>
<feature type="region of interest" description="Disordered" evidence="1">
    <location>
        <begin position="364"/>
        <end position="383"/>
    </location>
</feature>
<dbReference type="InParanoid" id="F0VJW5"/>
<evidence type="ECO:0000256" key="1">
    <source>
        <dbReference type="SAM" id="MobiDB-lite"/>
    </source>
</evidence>
<accession>F0VJW5</accession>
<dbReference type="AlphaFoldDB" id="F0VJW5"/>
<feature type="compositionally biased region" description="Polar residues" evidence="1">
    <location>
        <begin position="149"/>
        <end position="160"/>
    </location>
</feature>
<gene>
    <name evidence="3" type="ORF">BN1204_038080</name>
    <name evidence="2" type="ORF">NCLIV_038080</name>
</gene>